<dbReference type="PROSITE" id="PS50977">
    <property type="entry name" value="HTH_TETR_2"/>
    <property type="match status" value="1"/>
</dbReference>
<feature type="domain" description="HTH tetR-type" evidence="3">
    <location>
        <begin position="28"/>
        <end position="88"/>
    </location>
</feature>
<evidence type="ECO:0000313" key="5">
    <source>
        <dbReference type="Proteomes" id="UP000230161"/>
    </source>
</evidence>
<dbReference type="OrthoDB" id="9816320at2"/>
<evidence type="ECO:0000313" key="4">
    <source>
        <dbReference type="EMBL" id="PJJ63392.1"/>
    </source>
</evidence>
<dbReference type="InterPro" id="IPR050109">
    <property type="entry name" value="HTH-type_TetR-like_transc_reg"/>
</dbReference>
<reference evidence="4 5" key="1">
    <citation type="submission" date="2017-11" db="EMBL/GenBank/DDBJ databases">
        <title>Genomic Encyclopedia of Archaeal and Bacterial Type Strains, Phase II (KMG-II): From Individual Species to Whole Genera.</title>
        <authorList>
            <person name="Goeker M."/>
        </authorList>
    </citation>
    <scope>NUCLEOTIDE SEQUENCE [LARGE SCALE GENOMIC DNA]</scope>
    <source>
        <strain evidence="4 5">DSM 25625</strain>
    </source>
</reference>
<dbReference type="Pfam" id="PF17928">
    <property type="entry name" value="TetR_C_22"/>
    <property type="match status" value="1"/>
</dbReference>
<dbReference type="PRINTS" id="PR00455">
    <property type="entry name" value="HTHTETR"/>
</dbReference>
<dbReference type="PANTHER" id="PTHR30055">
    <property type="entry name" value="HTH-TYPE TRANSCRIPTIONAL REGULATOR RUTR"/>
    <property type="match status" value="1"/>
</dbReference>
<keyword evidence="1 2" id="KW-0238">DNA-binding</keyword>
<evidence type="ECO:0000259" key="3">
    <source>
        <dbReference type="PROSITE" id="PS50977"/>
    </source>
</evidence>
<dbReference type="EMBL" id="PGFB01000002">
    <property type="protein sequence ID" value="PJJ63392.1"/>
    <property type="molecule type" value="Genomic_DNA"/>
</dbReference>
<dbReference type="Proteomes" id="UP000230161">
    <property type="component" value="Unassembled WGS sequence"/>
</dbReference>
<dbReference type="InterPro" id="IPR041674">
    <property type="entry name" value="TetR_C_22"/>
</dbReference>
<dbReference type="SUPFAM" id="SSF46689">
    <property type="entry name" value="Homeodomain-like"/>
    <property type="match status" value="1"/>
</dbReference>
<name>A0A2M9BZ86_9MICO</name>
<evidence type="ECO:0000256" key="1">
    <source>
        <dbReference type="ARBA" id="ARBA00023125"/>
    </source>
</evidence>
<comment type="caution">
    <text evidence="4">The sequence shown here is derived from an EMBL/GenBank/DDBJ whole genome shotgun (WGS) entry which is preliminary data.</text>
</comment>
<evidence type="ECO:0000256" key="2">
    <source>
        <dbReference type="PROSITE-ProRule" id="PRU00335"/>
    </source>
</evidence>
<dbReference type="InterPro" id="IPR001647">
    <property type="entry name" value="HTH_TetR"/>
</dbReference>
<proteinExistence type="predicted"/>
<keyword evidence="5" id="KW-1185">Reference proteome</keyword>
<dbReference type="GO" id="GO:0003700">
    <property type="term" value="F:DNA-binding transcription factor activity"/>
    <property type="evidence" value="ECO:0007669"/>
    <property type="project" value="TreeGrafter"/>
</dbReference>
<gene>
    <name evidence="4" type="ORF">CLV54_1057</name>
</gene>
<dbReference type="InterPro" id="IPR009057">
    <property type="entry name" value="Homeodomain-like_sf"/>
</dbReference>
<dbReference type="AlphaFoldDB" id="A0A2M9BZ86"/>
<dbReference type="Pfam" id="PF00440">
    <property type="entry name" value="TetR_N"/>
    <property type="match status" value="1"/>
</dbReference>
<dbReference type="Gene3D" id="1.10.357.10">
    <property type="entry name" value="Tetracycline Repressor, domain 2"/>
    <property type="match status" value="1"/>
</dbReference>
<sequence>MPVRRSINADGPTSASVVRNEPVQQRSAQRLDTLLDAAAVVVDEIGIDRITTAMVAERSGASIGTVYRYFPDRVAVLQALRDRAVLRFRERVIEEIQAAEPPSWLEAVDAALTASVAMYRTEAGFRIVRYDDKVRAPFVGDEEFGDGYFARQLAQLLSGTFGMPESDDLIFHLEVCVEIGNALLGRAFADGPPGDERFISETHSAVRDYLVGHYGEPEPRG</sequence>
<organism evidence="4 5">
    <name type="scientific">Compostimonas suwonensis</name>
    <dbReference type="NCBI Taxonomy" id="1048394"/>
    <lineage>
        <taxon>Bacteria</taxon>
        <taxon>Bacillati</taxon>
        <taxon>Actinomycetota</taxon>
        <taxon>Actinomycetes</taxon>
        <taxon>Micrococcales</taxon>
        <taxon>Microbacteriaceae</taxon>
        <taxon>Compostimonas</taxon>
    </lineage>
</organism>
<dbReference type="GO" id="GO:0000976">
    <property type="term" value="F:transcription cis-regulatory region binding"/>
    <property type="evidence" value="ECO:0007669"/>
    <property type="project" value="TreeGrafter"/>
</dbReference>
<accession>A0A2M9BZ86</accession>
<protein>
    <submittedName>
        <fullName evidence="4">AcrR family transcriptional regulator</fullName>
    </submittedName>
</protein>
<feature type="DNA-binding region" description="H-T-H motif" evidence="2">
    <location>
        <begin position="51"/>
        <end position="70"/>
    </location>
</feature>
<dbReference type="PANTHER" id="PTHR30055:SF226">
    <property type="entry name" value="HTH-TYPE TRANSCRIPTIONAL REGULATOR PKSA"/>
    <property type="match status" value="1"/>
</dbReference>